<dbReference type="InterPro" id="IPR054438">
    <property type="entry name" value="Struct_cement_gp24/gp6"/>
</dbReference>
<protein>
    <submittedName>
        <fullName evidence="1">Uncharacterized protein</fullName>
    </submittedName>
</protein>
<dbReference type="Pfam" id="PF22758">
    <property type="entry name" value="Phage_cement"/>
    <property type="match status" value="1"/>
</dbReference>
<proteinExistence type="predicted"/>
<name>A0A0F9I1Q6_9ZZZZ</name>
<dbReference type="AlphaFoldDB" id="A0A0F9I1Q6"/>
<organism evidence="1">
    <name type="scientific">marine sediment metagenome</name>
    <dbReference type="NCBI Taxonomy" id="412755"/>
    <lineage>
        <taxon>unclassified sequences</taxon>
        <taxon>metagenomes</taxon>
        <taxon>ecological metagenomes</taxon>
    </lineage>
</organism>
<reference evidence="1" key="1">
    <citation type="journal article" date="2015" name="Nature">
        <title>Complex archaea that bridge the gap between prokaryotes and eukaryotes.</title>
        <authorList>
            <person name="Spang A."/>
            <person name="Saw J.H."/>
            <person name="Jorgensen S.L."/>
            <person name="Zaremba-Niedzwiedzka K."/>
            <person name="Martijn J."/>
            <person name="Lind A.E."/>
            <person name="van Eijk R."/>
            <person name="Schleper C."/>
            <person name="Guy L."/>
            <person name="Ettema T.J."/>
        </authorList>
    </citation>
    <scope>NUCLEOTIDE SEQUENCE</scope>
</reference>
<accession>A0A0F9I1Q6</accession>
<dbReference type="EMBL" id="LAZR01013539">
    <property type="protein sequence ID" value="KKM21487.1"/>
    <property type="molecule type" value="Genomic_DNA"/>
</dbReference>
<gene>
    <name evidence="1" type="ORF">LCGC14_1634940</name>
</gene>
<evidence type="ECO:0000313" key="1">
    <source>
        <dbReference type="EMBL" id="KKM21487.1"/>
    </source>
</evidence>
<comment type="caution">
    <text evidence="1">The sequence shown here is derived from an EMBL/GenBank/DDBJ whole genome shotgun (WGS) entry which is preliminary data.</text>
</comment>
<sequence>MALKPDRNHAEVTDIRQHWLSSQTSAEKGGCASLSTAGSGVALDNAANLVSYAASASGAVPMGILLQTVSPVLSATRDFINKSNLEVRPGDKVTLVRQGSLVTDMIIGTPAVGSGAYLAASGNIGVTSESGINPLVGRWETTVDADGFARLAVQIP</sequence>